<keyword evidence="4" id="KW-1185">Reference proteome</keyword>
<dbReference type="AlphaFoldDB" id="A0A4Y2WIE4"/>
<dbReference type="Proteomes" id="UP000499080">
    <property type="component" value="Unassembled WGS sequence"/>
</dbReference>
<evidence type="ECO:0000313" key="4">
    <source>
        <dbReference type="Proteomes" id="UP000499080"/>
    </source>
</evidence>
<evidence type="ECO:0000313" key="3">
    <source>
        <dbReference type="EMBL" id="GBO36771.1"/>
    </source>
</evidence>
<dbReference type="EMBL" id="BGPR01061034">
    <property type="protein sequence ID" value="GBO36771.1"/>
    <property type="molecule type" value="Genomic_DNA"/>
</dbReference>
<comment type="caution">
    <text evidence="3">The sequence shown here is derived from an EMBL/GenBank/DDBJ whole genome shotgun (WGS) entry which is preliminary data.</text>
</comment>
<dbReference type="EMBL" id="BGPR01061033">
    <property type="protein sequence ID" value="GBO36770.1"/>
    <property type="molecule type" value="Genomic_DNA"/>
</dbReference>
<gene>
    <name evidence="1" type="ORF">AVEN_14993_1</name>
    <name evidence="3" type="ORF">AVEN_182273_1</name>
    <name evidence="2" type="ORF">AVEN_90295_1</name>
</gene>
<feature type="non-terminal residue" evidence="3">
    <location>
        <position position="1"/>
    </location>
</feature>
<organism evidence="3 4">
    <name type="scientific">Araneus ventricosus</name>
    <name type="common">Orbweaver spider</name>
    <name type="synonym">Epeira ventricosa</name>
    <dbReference type="NCBI Taxonomy" id="182803"/>
    <lineage>
        <taxon>Eukaryota</taxon>
        <taxon>Metazoa</taxon>
        <taxon>Ecdysozoa</taxon>
        <taxon>Arthropoda</taxon>
        <taxon>Chelicerata</taxon>
        <taxon>Arachnida</taxon>
        <taxon>Araneae</taxon>
        <taxon>Araneomorphae</taxon>
        <taxon>Entelegynae</taxon>
        <taxon>Araneoidea</taxon>
        <taxon>Araneidae</taxon>
        <taxon>Araneus</taxon>
    </lineage>
</organism>
<evidence type="ECO:0000313" key="2">
    <source>
        <dbReference type="EMBL" id="GBO36770.1"/>
    </source>
</evidence>
<reference evidence="3 4" key="1">
    <citation type="journal article" date="2019" name="Sci. Rep.">
        <title>Orb-weaving spider Araneus ventricosus genome elucidates the spidroin gene catalogue.</title>
        <authorList>
            <person name="Kono N."/>
            <person name="Nakamura H."/>
            <person name="Ohtoshi R."/>
            <person name="Moran D.A.P."/>
            <person name="Shinohara A."/>
            <person name="Yoshida Y."/>
            <person name="Fujiwara M."/>
            <person name="Mori M."/>
            <person name="Tomita M."/>
            <person name="Arakawa K."/>
        </authorList>
    </citation>
    <scope>NUCLEOTIDE SEQUENCE [LARGE SCALE GENOMIC DNA]</scope>
</reference>
<accession>A0A4Y2WIE4</accession>
<name>A0A4Y2WIE4_ARAVE</name>
<proteinExistence type="predicted"/>
<protein>
    <submittedName>
        <fullName evidence="3">Uncharacterized protein</fullName>
    </submittedName>
</protein>
<dbReference type="EMBL" id="BGPR01061031">
    <property type="protein sequence ID" value="GBO36768.1"/>
    <property type="molecule type" value="Genomic_DNA"/>
</dbReference>
<sequence>RKTCGGRVVGFLLPERKAEDSEPDATKQQSSLWL</sequence>
<evidence type="ECO:0000313" key="1">
    <source>
        <dbReference type="EMBL" id="GBO36768.1"/>
    </source>
</evidence>